<evidence type="ECO:0000256" key="4">
    <source>
        <dbReference type="ARBA" id="ARBA00022989"/>
    </source>
</evidence>
<name>A0A423PPS8_9GAMM</name>
<accession>A0A423PPS8</accession>
<comment type="caution">
    <text evidence="9">The sequence shown here is derived from an EMBL/GenBank/DDBJ whole genome shotgun (WGS) entry which is preliminary data.</text>
</comment>
<feature type="transmembrane region" description="Helical" evidence="7">
    <location>
        <begin position="21"/>
        <end position="39"/>
    </location>
</feature>
<feature type="transmembrane region" description="Helical" evidence="7">
    <location>
        <begin position="202"/>
        <end position="224"/>
    </location>
</feature>
<feature type="domain" description="MotA/TolQ/ExbB proton channel" evidence="8">
    <location>
        <begin position="162"/>
        <end position="234"/>
    </location>
</feature>
<reference evidence="9 10" key="1">
    <citation type="submission" date="2013-10" db="EMBL/GenBank/DDBJ databases">
        <title>Salinisphaera halophila YIM 95161 Genome Sequencing.</title>
        <authorList>
            <person name="Lai Q."/>
            <person name="Li C."/>
            <person name="Shao Z."/>
        </authorList>
    </citation>
    <scope>NUCLEOTIDE SEQUENCE [LARGE SCALE GENOMIC DNA]</scope>
    <source>
        <strain evidence="9 10">YIM 95161</strain>
    </source>
</reference>
<protein>
    <recommendedName>
        <fullName evidence="8">MotA/TolQ/ExbB proton channel domain-containing protein</fullName>
    </recommendedName>
</protein>
<keyword evidence="3 7" id="KW-0812">Transmembrane</keyword>
<sequence length="245" mass="26380">MGLSTTAQPHREGAAWRVLQQWLIITGVLVFALFVAHQYRALEALVAGDRTRMTLVIAAIFVVTWCYAGLRSAWLSREAARFDAIMIGARNGDTLAVATDGGLSVGARRVPDSAGAHYLAALLHIRNTRSAEAPEALVDVLGERLSGPHEFGWFIVNGLIKLGLLGTVIGFIVMLATVDSATSFDVAAVQQLLVGMSQGMRVALYTTLAGLATSMVLSLHYLLLDRAADRLQARIVTFAQQRHLG</sequence>
<evidence type="ECO:0000256" key="7">
    <source>
        <dbReference type="SAM" id="Phobius"/>
    </source>
</evidence>
<gene>
    <name evidence="9" type="ORF">SAHL_11300</name>
</gene>
<keyword evidence="5 7" id="KW-0472">Membrane</keyword>
<dbReference type="RefSeq" id="WP_123591513.1">
    <property type="nucleotide sequence ID" value="NZ_AYKF01000091.1"/>
</dbReference>
<organism evidence="9 10">
    <name type="scientific">Salinisphaera orenii YIM 95161</name>
    <dbReference type="NCBI Taxonomy" id="1051139"/>
    <lineage>
        <taxon>Bacteria</taxon>
        <taxon>Pseudomonadati</taxon>
        <taxon>Pseudomonadota</taxon>
        <taxon>Gammaproteobacteria</taxon>
        <taxon>Salinisphaerales</taxon>
        <taxon>Salinisphaeraceae</taxon>
        <taxon>Salinisphaera</taxon>
    </lineage>
</organism>
<dbReference type="Proteomes" id="UP000285123">
    <property type="component" value="Unassembled WGS sequence"/>
</dbReference>
<feature type="transmembrane region" description="Helical" evidence="7">
    <location>
        <begin position="51"/>
        <end position="70"/>
    </location>
</feature>
<evidence type="ECO:0000256" key="3">
    <source>
        <dbReference type="ARBA" id="ARBA00022692"/>
    </source>
</evidence>
<comment type="similarity">
    <text evidence="6">Belongs to the exbB/tolQ family.</text>
</comment>
<evidence type="ECO:0000259" key="8">
    <source>
        <dbReference type="Pfam" id="PF01618"/>
    </source>
</evidence>
<keyword evidence="6" id="KW-0653">Protein transport</keyword>
<dbReference type="AlphaFoldDB" id="A0A423PPS8"/>
<evidence type="ECO:0000256" key="2">
    <source>
        <dbReference type="ARBA" id="ARBA00022475"/>
    </source>
</evidence>
<dbReference type="OrthoDB" id="8684834at2"/>
<dbReference type="Pfam" id="PF01618">
    <property type="entry name" value="MotA_ExbB"/>
    <property type="match status" value="1"/>
</dbReference>
<evidence type="ECO:0000256" key="1">
    <source>
        <dbReference type="ARBA" id="ARBA00004651"/>
    </source>
</evidence>
<dbReference type="InterPro" id="IPR002898">
    <property type="entry name" value="MotA_ExbB_proton_chnl"/>
</dbReference>
<evidence type="ECO:0000256" key="5">
    <source>
        <dbReference type="ARBA" id="ARBA00023136"/>
    </source>
</evidence>
<dbReference type="GO" id="GO:0015031">
    <property type="term" value="P:protein transport"/>
    <property type="evidence" value="ECO:0007669"/>
    <property type="project" value="UniProtKB-KW"/>
</dbReference>
<comment type="subcellular location">
    <subcellularLocation>
        <location evidence="1">Cell membrane</location>
        <topology evidence="1">Multi-pass membrane protein</topology>
    </subcellularLocation>
    <subcellularLocation>
        <location evidence="6">Membrane</location>
        <topology evidence="6">Multi-pass membrane protein</topology>
    </subcellularLocation>
</comment>
<keyword evidence="6" id="KW-0813">Transport</keyword>
<feature type="transmembrane region" description="Helical" evidence="7">
    <location>
        <begin position="151"/>
        <end position="176"/>
    </location>
</feature>
<keyword evidence="4 7" id="KW-1133">Transmembrane helix</keyword>
<proteinExistence type="inferred from homology"/>
<evidence type="ECO:0000313" key="10">
    <source>
        <dbReference type="Proteomes" id="UP000285123"/>
    </source>
</evidence>
<dbReference type="EMBL" id="AYKF01000091">
    <property type="protein sequence ID" value="ROO27552.1"/>
    <property type="molecule type" value="Genomic_DNA"/>
</dbReference>
<keyword evidence="2" id="KW-1003">Cell membrane</keyword>
<dbReference type="GO" id="GO:0005886">
    <property type="term" value="C:plasma membrane"/>
    <property type="evidence" value="ECO:0007669"/>
    <property type="project" value="UniProtKB-SubCell"/>
</dbReference>
<evidence type="ECO:0000256" key="6">
    <source>
        <dbReference type="RuleBase" id="RU004057"/>
    </source>
</evidence>
<evidence type="ECO:0000313" key="9">
    <source>
        <dbReference type="EMBL" id="ROO27552.1"/>
    </source>
</evidence>